<gene>
    <name evidence="2" type="ORF">EPI10_007789</name>
</gene>
<keyword evidence="3" id="KW-1185">Reference proteome</keyword>
<dbReference type="InterPro" id="IPR055482">
    <property type="entry name" value="DUF7054"/>
</dbReference>
<dbReference type="EMBL" id="SMMG02000008">
    <property type="protein sequence ID" value="KAA3463443.1"/>
    <property type="molecule type" value="Genomic_DNA"/>
</dbReference>
<feature type="domain" description="DUF7054" evidence="1">
    <location>
        <begin position="14"/>
        <end position="68"/>
    </location>
</feature>
<dbReference type="Proteomes" id="UP000325315">
    <property type="component" value="Unassembled WGS sequence"/>
</dbReference>
<evidence type="ECO:0000259" key="1">
    <source>
        <dbReference type="Pfam" id="PF23156"/>
    </source>
</evidence>
<dbReference type="InterPro" id="IPR040358">
    <property type="entry name" value="At4g22758-like"/>
</dbReference>
<dbReference type="AlphaFoldDB" id="A0A5B6V376"/>
<protein>
    <submittedName>
        <fullName evidence="2">Senescence-associated protein</fullName>
    </submittedName>
</protein>
<name>A0A5B6V376_9ROSI</name>
<comment type="caution">
    <text evidence="2">The sequence shown here is derived from an EMBL/GenBank/DDBJ whole genome shotgun (WGS) entry which is preliminary data.</text>
</comment>
<dbReference type="Pfam" id="PF23156">
    <property type="entry name" value="DUF7054"/>
    <property type="match status" value="1"/>
</dbReference>
<accession>A0A5B6V376</accession>
<dbReference type="PANTHER" id="PTHR33270:SF18">
    <property type="entry name" value="OS02G0324700 PROTEIN"/>
    <property type="match status" value="1"/>
</dbReference>
<dbReference type="OrthoDB" id="984916at2759"/>
<evidence type="ECO:0000313" key="3">
    <source>
        <dbReference type="Proteomes" id="UP000325315"/>
    </source>
</evidence>
<evidence type="ECO:0000313" key="2">
    <source>
        <dbReference type="EMBL" id="KAA3463443.1"/>
    </source>
</evidence>
<reference evidence="3" key="1">
    <citation type="journal article" date="2019" name="Plant Biotechnol. J.">
        <title>Genome sequencing of the Australian wild diploid species Gossypium australe highlights disease resistance and delayed gland morphogenesis.</title>
        <authorList>
            <person name="Cai Y."/>
            <person name="Cai X."/>
            <person name="Wang Q."/>
            <person name="Wang P."/>
            <person name="Zhang Y."/>
            <person name="Cai C."/>
            <person name="Xu Y."/>
            <person name="Wang K."/>
            <person name="Zhou Z."/>
            <person name="Wang C."/>
            <person name="Geng S."/>
            <person name="Li B."/>
            <person name="Dong Q."/>
            <person name="Hou Y."/>
            <person name="Wang H."/>
            <person name="Ai P."/>
            <person name="Liu Z."/>
            <person name="Yi F."/>
            <person name="Sun M."/>
            <person name="An G."/>
            <person name="Cheng J."/>
            <person name="Zhang Y."/>
            <person name="Shi Q."/>
            <person name="Xie Y."/>
            <person name="Shi X."/>
            <person name="Chang Y."/>
            <person name="Huang F."/>
            <person name="Chen Y."/>
            <person name="Hong S."/>
            <person name="Mi L."/>
            <person name="Sun Q."/>
            <person name="Zhang L."/>
            <person name="Zhou B."/>
            <person name="Peng R."/>
            <person name="Zhang X."/>
            <person name="Liu F."/>
        </authorList>
    </citation>
    <scope>NUCLEOTIDE SEQUENCE [LARGE SCALE GENOMIC DNA]</scope>
    <source>
        <strain evidence="3">cv. PA1801</strain>
    </source>
</reference>
<organism evidence="2 3">
    <name type="scientific">Gossypium australe</name>
    <dbReference type="NCBI Taxonomy" id="47621"/>
    <lineage>
        <taxon>Eukaryota</taxon>
        <taxon>Viridiplantae</taxon>
        <taxon>Streptophyta</taxon>
        <taxon>Embryophyta</taxon>
        <taxon>Tracheophyta</taxon>
        <taxon>Spermatophyta</taxon>
        <taxon>Magnoliopsida</taxon>
        <taxon>eudicotyledons</taxon>
        <taxon>Gunneridae</taxon>
        <taxon>Pentapetalae</taxon>
        <taxon>rosids</taxon>
        <taxon>malvids</taxon>
        <taxon>Malvales</taxon>
        <taxon>Malvaceae</taxon>
        <taxon>Malvoideae</taxon>
        <taxon>Gossypium</taxon>
    </lineage>
</organism>
<dbReference type="PANTHER" id="PTHR33270">
    <property type="entry name" value="BNAC05G50380D PROTEIN"/>
    <property type="match status" value="1"/>
</dbReference>
<sequence>MVHNKQKKKQGCKGNKLLISVSVLGSSGPIRFVVNEGELIGAVIDIALKSYAREGRYLFLDRILTSFFFIPLVLDQMSMRDNWINRGKEFHAMQEAKHGEENRKLWKDQ</sequence>
<proteinExistence type="predicted"/>